<keyword evidence="1" id="KW-0812">Transmembrane</keyword>
<proteinExistence type="predicted"/>
<gene>
    <name evidence="2" type="primary">orf538</name>
</gene>
<dbReference type="AlphaFoldDB" id="G9HRD9"/>
<protein>
    <submittedName>
        <fullName evidence="2">Uncharacterized protein</fullName>
    </submittedName>
</protein>
<geneLocation type="mitochondrion" evidence="2"/>
<evidence type="ECO:0000313" key="2">
    <source>
        <dbReference type="EMBL" id="AEV66651.1"/>
    </source>
</evidence>
<dbReference type="EMBL" id="JN383843">
    <property type="protein sequence ID" value="AEV66651.1"/>
    <property type="molecule type" value="Genomic_DNA"/>
</dbReference>
<reference evidence="2" key="1">
    <citation type="journal article" date="2012" name="Genome Biol. Evol.">
        <title>The Oxytricha trifallax Mitochondrial Genome.</title>
        <authorList>
            <person name="Swart E.C."/>
            <person name="Nowacki M."/>
            <person name="Shum J."/>
            <person name="Stiles H."/>
            <person name="Higgins B.P."/>
            <person name="Doak T.G."/>
            <person name="Schotanus K."/>
            <person name="Magrini V.J."/>
            <person name="Minx P."/>
            <person name="Mardis E.R."/>
            <person name="Landweber L.F."/>
        </authorList>
    </citation>
    <scope>NUCLEOTIDE SEQUENCE</scope>
</reference>
<keyword evidence="1" id="KW-0472">Membrane</keyword>
<name>G9HRD9_9SPIT</name>
<organism evidence="2">
    <name type="scientific">Oxytricha trifallax</name>
    <dbReference type="NCBI Taxonomy" id="1172189"/>
    <lineage>
        <taxon>Eukaryota</taxon>
        <taxon>Sar</taxon>
        <taxon>Alveolata</taxon>
        <taxon>Ciliophora</taxon>
        <taxon>Intramacronucleata</taxon>
        <taxon>Spirotrichea</taxon>
        <taxon>Stichotrichia</taxon>
        <taxon>Sporadotrichida</taxon>
        <taxon>Oxytrichidae</taxon>
        <taxon>Oxytrichinae</taxon>
        <taxon>Oxytricha</taxon>
    </lineage>
</organism>
<keyword evidence="1" id="KW-1133">Transmembrane helix</keyword>
<accession>G9HRD9</accession>
<keyword evidence="2" id="KW-0496">Mitochondrion</keyword>
<sequence>MFFNYINKKLWHAAKMIFSYSSYQLSFSYFFFFLKYFFNFFFFILIVTNLI</sequence>
<feature type="transmembrane region" description="Helical" evidence="1">
    <location>
        <begin position="29"/>
        <end position="50"/>
    </location>
</feature>
<evidence type="ECO:0000256" key="1">
    <source>
        <dbReference type="SAM" id="Phobius"/>
    </source>
</evidence>